<dbReference type="EMBL" id="VSSQ01087990">
    <property type="protein sequence ID" value="MPN34774.1"/>
    <property type="molecule type" value="Genomic_DNA"/>
</dbReference>
<name>A0A645HF98_9ZZZZ</name>
<comment type="caution">
    <text evidence="2">The sequence shown here is derived from an EMBL/GenBank/DDBJ whole genome shotgun (WGS) entry which is preliminary data.</text>
</comment>
<dbReference type="InterPro" id="IPR013570">
    <property type="entry name" value="Tscrpt_reg_YsiA_C"/>
</dbReference>
<evidence type="ECO:0000313" key="2">
    <source>
        <dbReference type="EMBL" id="MPN34774.1"/>
    </source>
</evidence>
<dbReference type="SUPFAM" id="SSF48498">
    <property type="entry name" value="Tetracyclin repressor-like, C-terminal domain"/>
    <property type="match status" value="1"/>
</dbReference>
<dbReference type="Pfam" id="PF08359">
    <property type="entry name" value="TetR_C_4"/>
    <property type="match status" value="1"/>
</dbReference>
<protein>
    <recommendedName>
        <fullName evidence="1">Transcription regulator YsiA C-terminal domain-containing protein</fullName>
    </recommendedName>
</protein>
<dbReference type="InterPro" id="IPR036271">
    <property type="entry name" value="Tet_transcr_reg_TetR-rel_C_sf"/>
</dbReference>
<proteinExistence type="predicted"/>
<dbReference type="Gene3D" id="1.10.357.10">
    <property type="entry name" value="Tetracycline Repressor, domain 2"/>
    <property type="match status" value="1"/>
</dbReference>
<dbReference type="AlphaFoldDB" id="A0A645HF98"/>
<reference evidence="2" key="1">
    <citation type="submission" date="2019-08" db="EMBL/GenBank/DDBJ databases">
        <authorList>
            <person name="Kucharzyk K."/>
            <person name="Murdoch R.W."/>
            <person name="Higgins S."/>
            <person name="Loffler F."/>
        </authorList>
    </citation>
    <scope>NUCLEOTIDE SEQUENCE</scope>
</reference>
<gene>
    <name evidence="2" type="ORF">SDC9_182268</name>
</gene>
<organism evidence="2">
    <name type="scientific">bioreactor metagenome</name>
    <dbReference type="NCBI Taxonomy" id="1076179"/>
    <lineage>
        <taxon>unclassified sequences</taxon>
        <taxon>metagenomes</taxon>
        <taxon>ecological metagenomes</taxon>
    </lineage>
</organism>
<accession>A0A645HF98</accession>
<evidence type="ECO:0000259" key="1">
    <source>
        <dbReference type="Pfam" id="PF08359"/>
    </source>
</evidence>
<sequence>MHSHKVRIETLIHRGQAEGKIRPEIDPTVLFRLIFGPIRLLIKQWGLSGYRFELLAEGMKQWRTIRDLIELPGNRPA</sequence>
<feature type="domain" description="Transcription regulator YsiA C-terminal" evidence="1">
    <location>
        <begin position="8"/>
        <end position="58"/>
    </location>
</feature>